<reference evidence="1" key="1">
    <citation type="submission" date="2020-11" db="EMBL/GenBank/DDBJ databases">
        <authorList>
            <person name="Tran Van P."/>
        </authorList>
    </citation>
    <scope>NUCLEOTIDE SEQUENCE</scope>
</reference>
<dbReference type="AlphaFoldDB" id="A0A7R9BM78"/>
<gene>
    <name evidence="1" type="ORF">NMOB1V02_LOCUS5639</name>
</gene>
<evidence type="ECO:0000313" key="1">
    <source>
        <dbReference type="EMBL" id="CAD7277920.1"/>
    </source>
</evidence>
<accession>A0A7R9BM78</accession>
<dbReference type="Proteomes" id="UP000678499">
    <property type="component" value="Unassembled WGS sequence"/>
</dbReference>
<dbReference type="EMBL" id="OA883100">
    <property type="protein sequence ID" value="CAD7277920.1"/>
    <property type="molecule type" value="Genomic_DNA"/>
</dbReference>
<dbReference type="EMBL" id="CAJPEX010001063">
    <property type="protein sequence ID" value="CAG0918072.1"/>
    <property type="molecule type" value="Genomic_DNA"/>
</dbReference>
<protein>
    <submittedName>
        <fullName evidence="1">Uncharacterized protein</fullName>
    </submittedName>
</protein>
<name>A0A7R9BM78_9CRUS</name>
<evidence type="ECO:0000313" key="2">
    <source>
        <dbReference type="Proteomes" id="UP000678499"/>
    </source>
</evidence>
<keyword evidence="2" id="KW-1185">Reference proteome</keyword>
<sequence length="93" mass="10215">MSLEVLAMMGAGVPPNVAHFNQDKLAVKYPLLLKFGNSTTQVAQDLMITLALSEVKAGKKVQFVTERPLTRFPVQGPKNLPPPPQLLDGIDFW</sequence>
<proteinExistence type="predicted"/>
<organism evidence="1">
    <name type="scientific">Notodromas monacha</name>
    <dbReference type="NCBI Taxonomy" id="399045"/>
    <lineage>
        <taxon>Eukaryota</taxon>
        <taxon>Metazoa</taxon>
        <taxon>Ecdysozoa</taxon>
        <taxon>Arthropoda</taxon>
        <taxon>Crustacea</taxon>
        <taxon>Oligostraca</taxon>
        <taxon>Ostracoda</taxon>
        <taxon>Podocopa</taxon>
        <taxon>Podocopida</taxon>
        <taxon>Cypridocopina</taxon>
        <taxon>Cypridoidea</taxon>
        <taxon>Cyprididae</taxon>
        <taxon>Notodromas</taxon>
    </lineage>
</organism>